<dbReference type="WBParaSite" id="TMUE_2000007361.1">
    <property type="protein sequence ID" value="TMUE_2000007361.1"/>
    <property type="gene ID" value="WBGene00285596"/>
</dbReference>
<name>A0A5S6QIY5_TRIMR</name>
<accession>A0A5S6QIY5</accession>
<organism evidence="1 2">
    <name type="scientific">Trichuris muris</name>
    <name type="common">Mouse whipworm</name>
    <dbReference type="NCBI Taxonomy" id="70415"/>
    <lineage>
        <taxon>Eukaryota</taxon>
        <taxon>Metazoa</taxon>
        <taxon>Ecdysozoa</taxon>
        <taxon>Nematoda</taxon>
        <taxon>Enoplea</taxon>
        <taxon>Dorylaimia</taxon>
        <taxon>Trichinellida</taxon>
        <taxon>Trichuridae</taxon>
        <taxon>Trichuris</taxon>
    </lineage>
</organism>
<proteinExistence type="predicted"/>
<evidence type="ECO:0000313" key="2">
    <source>
        <dbReference type="WBParaSite" id="TMUE_2000007361.1"/>
    </source>
</evidence>
<dbReference type="Proteomes" id="UP000046395">
    <property type="component" value="Unassembled WGS sequence"/>
</dbReference>
<dbReference type="AlphaFoldDB" id="A0A5S6QIY5"/>
<sequence>MRNLRLTVDKWKNWTPRAVIDFWLKLPERDIQMGYPSKRRERNSVWSVRKNVSTGQVDGVKGSLTSQVHNERGQVLQVGVVLPRVHIPQAL</sequence>
<keyword evidence="1" id="KW-1185">Reference proteome</keyword>
<protein>
    <submittedName>
        <fullName evidence="2">Uncharacterized protein</fullName>
    </submittedName>
</protein>
<evidence type="ECO:0000313" key="1">
    <source>
        <dbReference type="Proteomes" id="UP000046395"/>
    </source>
</evidence>
<reference evidence="2" key="1">
    <citation type="submission" date="2019-12" db="UniProtKB">
        <authorList>
            <consortium name="WormBaseParasite"/>
        </authorList>
    </citation>
    <scope>IDENTIFICATION</scope>
</reference>